<organism evidence="2 3">
    <name type="scientific">Roridomyces roridus</name>
    <dbReference type="NCBI Taxonomy" id="1738132"/>
    <lineage>
        <taxon>Eukaryota</taxon>
        <taxon>Fungi</taxon>
        <taxon>Dikarya</taxon>
        <taxon>Basidiomycota</taxon>
        <taxon>Agaricomycotina</taxon>
        <taxon>Agaricomycetes</taxon>
        <taxon>Agaricomycetidae</taxon>
        <taxon>Agaricales</taxon>
        <taxon>Marasmiineae</taxon>
        <taxon>Mycenaceae</taxon>
        <taxon>Roridomyces</taxon>
    </lineage>
</organism>
<evidence type="ECO:0000313" key="3">
    <source>
        <dbReference type="Proteomes" id="UP001221142"/>
    </source>
</evidence>
<evidence type="ECO:0000313" key="2">
    <source>
        <dbReference type="EMBL" id="KAJ7614171.1"/>
    </source>
</evidence>
<comment type="caution">
    <text evidence="2">The sequence shown here is derived from an EMBL/GenBank/DDBJ whole genome shotgun (WGS) entry which is preliminary data.</text>
</comment>
<accession>A0AAD7B9H8</accession>
<dbReference type="Proteomes" id="UP001221142">
    <property type="component" value="Unassembled WGS sequence"/>
</dbReference>
<reference evidence="2" key="1">
    <citation type="submission" date="2023-03" db="EMBL/GenBank/DDBJ databases">
        <title>Massive genome expansion in bonnet fungi (Mycena s.s.) driven by repeated elements and novel gene families across ecological guilds.</title>
        <authorList>
            <consortium name="Lawrence Berkeley National Laboratory"/>
            <person name="Harder C.B."/>
            <person name="Miyauchi S."/>
            <person name="Viragh M."/>
            <person name="Kuo A."/>
            <person name="Thoen E."/>
            <person name="Andreopoulos B."/>
            <person name="Lu D."/>
            <person name="Skrede I."/>
            <person name="Drula E."/>
            <person name="Henrissat B."/>
            <person name="Morin E."/>
            <person name="Kohler A."/>
            <person name="Barry K."/>
            <person name="LaButti K."/>
            <person name="Morin E."/>
            <person name="Salamov A."/>
            <person name="Lipzen A."/>
            <person name="Mereny Z."/>
            <person name="Hegedus B."/>
            <person name="Baldrian P."/>
            <person name="Stursova M."/>
            <person name="Weitz H."/>
            <person name="Taylor A."/>
            <person name="Grigoriev I.V."/>
            <person name="Nagy L.G."/>
            <person name="Martin F."/>
            <person name="Kauserud H."/>
        </authorList>
    </citation>
    <scope>NUCLEOTIDE SEQUENCE</scope>
    <source>
        <strain evidence="2">9284</strain>
    </source>
</reference>
<proteinExistence type="predicted"/>
<dbReference type="AlphaFoldDB" id="A0AAD7B9H8"/>
<gene>
    <name evidence="2" type="ORF">FB45DRAFT_874306</name>
</gene>
<feature type="region of interest" description="Disordered" evidence="1">
    <location>
        <begin position="144"/>
        <end position="164"/>
    </location>
</feature>
<name>A0AAD7B9H8_9AGAR</name>
<keyword evidence="3" id="KW-1185">Reference proteome</keyword>
<protein>
    <submittedName>
        <fullName evidence="2">Uncharacterized protein</fullName>
    </submittedName>
</protein>
<dbReference type="EMBL" id="JARKIF010000027">
    <property type="protein sequence ID" value="KAJ7614171.1"/>
    <property type="molecule type" value="Genomic_DNA"/>
</dbReference>
<sequence length="375" mass="41475">MVVVAHQEDSTRTDARRPPLLPSLTLFLEARSSSRLGNASAQSSLRPNKYPPHLIRLPDLFQARCASVFFRISSNPRRSAQLAQPSWSSHCHFDPASQSATITSAASSTSFVRLSSTSSTTQSKDYEAAFKALQSSYSLGGEAPSVSFGKTRSKTDKSSGPASRAAKDYTAALGSLFSQFGIGTVSCIRVYYDPHVSLNTFPESLYTSFPSSRRYGSNFGEGGTLNIWLRQDVFQFNVQSRCYALREHGDHDDIHLTLGCGVRVTRLRWRLKDPTKRDGEGAEVQVCPGSPFAERTLWINIAMILWAFNIRKSDQPFEYGAGDEAFIGDITNGPLEFPAVFEARSARHAEVVWREWEECEKDLGVLMPAPQRGGL</sequence>
<evidence type="ECO:0000256" key="1">
    <source>
        <dbReference type="SAM" id="MobiDB-lite"/>
    </source>
</evidence>